<comment type="caution">
    <text evidence="2">The sequence shown here is derived from an EMBL/GenBank/DDBJ whole genome shotgun (WGS) entry which is preliminary data.</text>
</comment>
<gene>
    <name evidence="2" type="ORF">ISP25_04825</name>
</gene>
<keyword evidence="3" id="KW-1185">Reference proteome</keyword>
<dbReference type="EMBL" id="JADIKK010000008">
    <property type="protein sequence ID" value="MFK2876392.1"/>
    <property type="molecule type" value="Genomic_DNA"/>
</dbReference>
<proteinExistence type="predicted"/>
<sequence length="429" mass="47768">MITTLADVLRALQAAEAARLKAQGISHGPTIGAMYEGLTRDIMERAVPPFLSLSVVSGFIEGSGGGLSSQVDLMLVRGQGRKIPYTDNYIWPIEDVLVVFEVKKTLLGDELLDALAKMWKVCDLARECKNAGGYSENNLSFARKTFARLTGHNPLLPDVHLLPESLQLVHFCTLMENVFPVRVILGYEGYKSEEALRKGVDRVLFEDRARGNNRGFISLPSLVMCGSSSIVKLNGFPYFNRHADFSDTWDVMASSSDNPTKVLLELVWTKISSEANLKLPMDDTLAQERMSLLFRFKYIDDVREGRRVSGFDVESFAQVPLTKDRPIAAWSPESGNELLAIILLQAVEHGAVGLEDAWYQDLCATHNANPESVLLDLVRQRTMAWINAERSRAAPIERENRIVLMPDGSVVVSDNPSLLDLWLRKDDGE</sequence>
<organism evidence="2 3">
    <name type="scientific">Rhodanobacter hydrolyticus</name>
    <dbReference type="NCBI Taxonomy" id="2250595"/>
    <lineage>
        <taxon>Bacteria</taxon>
        <taxon>Pseudomonadati</taxon>
        <taxon>Pseudomonadota</taxon>
        <taxon>Gammaproteobacteria</taxon>
        <taxon>Lysobacterales</taxon>
        <taxon>Rhodanobacteraceae</taxon>
        <taxon>Rhodanobacter</taxon>
    </lineage>
</organism>
<evidence type="ECO:0000259" key="1">
    <source>
        <dbReference type="Pfam" id="PF20247"/>
    </source>
</evidence>
<dbReference type="Proteomes" id="UP001620339">
    <property type="component" value="Unassembled WGS sequence"/>
</dbReference>
<dbReference type="RefSeq" id="WP_404612124.1">
    <property type="nucleotide sequence ID" value="NZ_JADIKK010000008.1"/>
</dbReference>
<evidence type="ECO:0000313" key="3">
    <source>
        <dbReference type="Proteomes" id="UP001620339"/>
    </source>
</evidence>
<name>A0ABW8J2R6_9GAMM</name>
<dbReference type="InterPro" id="IPR046537">
    <property type="entry name" value="DUF6602"/>
</dbReference>
<reference evidence="2 3" key="1">
    <citation type="submission" date="2020-10" db="EMBL/GenBank/DDBJ databases">
        <title>Phylogeny of dyella-like bacteria.</title>
        <authorList>
            <person name="Fu J."/>
        </authorList>
    </citation>
    <scope>NUCLEOTIDE SEQUENCE [LARGE SCALE GENOMIC DNA]</scope>
    <source>
        <strain evidence="2 3">KACC 19113</strain>
    </source>
</reference>
<evidence type="ECO:0000313" key="2">
    <source>
        <dbReference type="EMBL" id="MFK2876392.1"/>
    </source>
</evidence>
<accession>A0ABW8J2R6</accession>
<feature type="domain" description="DUF6602" evidence="1">
    <location>
        <begin position="21"/>
        <end position="121"/>
    </location>
</feature>
<protein>
    <recommendedName>
        <fullName evidence="1">DUF6602 domain-containing protein</fullName>
    </recommendedName>
</protein>
<dbReference type="Pfam" id="PF20247">
    <property type="entry name" value="DUF6602"/>
    <property type="match status" value="1"/>
</dbReference>